<keyword evidence="1" id="KW-0812">Transmembrane</keyword>
<evidence type="ECO:0000313" key="3">
    <source>
        <dbReference type="Proteomes" id="UP000177629"/>
    </source>
</evidence>
<sequence>MIVAPGMFATVVMCVAVLGLACFLIGRTKEKGWEFFIGAGAFILFGLVVFSIALYGGIARDNGFGNPQTSLEPGVYEIYGKRLGNEVLYLLAAEVRPQSTTEPNFVKLAYKDVERSPTQPGTFMVVRVTRCFTVTDCLTKLDFVFVGE</sequence>
<keyword evidence="1" id="KW-1133">Transmembrane helix</keyword>
<comment type="caution">
    <text evidence="2">The sequence shown here is derived from an EMBL/GenBank/DDBJ whole genome shotgun (WGS) entry which is preliminary data.</text>
</comment>
<name>A0A1G2PHK7_9BACT</name>
<keyword evidence="1" id="KW-0472">Membrane</keyword>
<reference evidence="2 3" key="1">
    <citation type="journal article" date="2016" name="Nat. Commun.">
        <title>Thousands of microbial genomes shed light on interconnected biogeochemical processes in an aquifer system.</title>
        <authorList>
            <person name="Anantharaman K."/>
            <person name="Brown C.T."/>
            <person name="Hug L.A."/>
            <person name="Sharon I."/>
            <person name="Castelle C.J."/>
            <person name="Probst A.J."/>
            <person name="Thomas B.C."/>
            <person name="Singh A."/>
            <person name="Wilkins M.J."/>
            <person name="Karaoz U."/>
            <person name="Brodie E.L."/>
            <person name="Williams K.H."/>
            <person name="Hubbard S.S."/>
            <person name="Banfield J.F."/>
        </authorList>
    </citation>
    <scope>NUCLEOTIDE SEQUENCE [LARGE SCALE GENOMIC DNA]</scope>
</reference>
<organism evidence="2 3">
    <name type="scientific">Candidatus Terrybacteria bacterium RIFCSPHIGHO2_01_FULL_48_17</name>
    <dbReference type="NCBI Taxonomy" id="1802362"/>
    <lineage>
        <taxon>Bacteria</taxon>
        <taxon>Candidatus Terryibacteriota</taxon>
    </lineage>
</organism>
<proteinExistence type="predicted"/>
<protein>
    <submittedName>
        <fullName evidence="2">Uncharacterized protein</fullName>
    </submittedName>
</protein>
<dbReference type="AlphaFoldDB" id="A0A1G2PHK7"/>
<gene>
    <name evidence="2" type="ORF">A2806_02200</name>
</gene>
<feature type="transmembrane region" description="Helical" evidence="1">
    <location>
        <begin position="6"/>
        <end position="26"/>
    </location>
</feature>
<accession>A0A1G2PHK7</accession>
<dbReference type="Proteomes" id="UP000177629">
    <property type="component" value="Unassembled WGS sequence"/>
</dbReference>
<feature type="transmembrane region" description="Helical" evidence="1">
    <location>
        <begin position="33"/>
        <end position="58"/>
    </location>
</feature>
<dbReference type="EMBL" id="MHSS01000013">
    <property type="protein sequence ID" value="OHA47835.1"/>
    <property type="molecule type" value="Genomic_DNA"/>
</dbReference>
<evidence type="ECO:0000313" key="2">
    <source>
        <dbReference type="EMBL" id="OHA47835.1"/>
    </source>
</evidence>
<evidence type="ECO:0000256" key="1">
    <source>
        <dbReference type="SAM" id="Phobius"/>
    </source>
</evidence>